<reference evidence="2" key="1">
    <citation type="journal article" date="2019" name="Int. J. Syst. Evol. Microbiol.">
        <title>The Global Catalogue of Microorganisms (GCM) 10K type strain sequencing project: providing services to taxonomists for standard genome sequencing and annotation.</title>
        <authorList>
            <consortium name="The Broad Institute Genomics Platform"/>
            <consortium name="The Broad Institute Genome Sequencing Center for Infectious Disease"/>
            <person name="Wu L."/>
            <person name="Ma J."/>
        </authorList>
    </citation>
    <scope>NUCLEOTIDE SEQUENCE [LARGE SCALE GENOMIC DNA]</scope>
    <source>
        <strain evidence="2">KCTC 52165</strain>
    </source>
</reference>
<sequence length="73" mass="8548">MTIPEFKAWLEGFEAAMGDSPTKEQWEAIKAKIAQLRAVDVAPLPSGYKWRHPWWEVPLVRYEDDRTVPLRTH</sequence>
<evidence type="ECO:0000313" key="1">
    <source>
        <dbReference type="EMBL" id="MFC3206845.1"/>
    </source>
</evidence>
<keyword evidence="2" id="KW-1185">Reference proteome</keyword>
<protein>
    <submittedName>
        <fullName evidence="1">Uncharacterized protein</fullName>
    </submittedName>
</protein>
<comment type="caution">
    <text evidence="1">The sequence shown here is derived from an EMBL/GenBank/DDBJ whole genome shotgun (WGS) entry which is preliminary data.</text>
</comment>
<gene>
    <name evidence="1" type="ORF">ACFOHJ_11530</name>
</gene>
<dbReference type="EMBL" id="JBHRTK010000012">
    <property type="protein sequence ID" value="MFC3206845.1"/>
    <property type="molecule type" value="Genomic_DNA"/>
</dbReference>
<proteinExistence type="predicted"/>
<accession>A0ABV7KBA4</accession>
<name>A0ABV7KBA4_9HYPH</name>
<dbReference type="RefSeq" id="WP_378220648.1">
    <property type="nucleotide sequence ID" value="NZ_JBHRTK010000012.1"/>
</dbReference>
<dbReference type="Proteomes" id="UP001595583">
    <property type="component" value="Unassembled WGS sequence"/>
</dbReference>
<organism evidence="1 2">
    <name type="scientific">Aquamicrobium soli</name>
    <dbReference type="NCBI Taxonomy" id="1811518"/>
    <lineage>
        <taxon>Bacteria</taxon>
        <taxon>Pseudomonadati</taxon>
        <taxon>Pseudomonadota</taxon>
        <taxon>Alphaproteobacteria</taxon>
        <taxon>Hyphomicrobiales</taxon>
        <taxon>Phyllobacteriaceae</taxon>
        <taxon>Aquamicrobium</taxon>
    </lineage>
</organism>
<evidence type="ECO:0000313" key="2">
    <source>
        <dbReference type="Proteomes" id="UP001595583"/>
    </source>
</evidence>